<dbReference type="Proteomes" id="UP000245431">
    <property type="component" value="Chromosome PVE_r2"/>
</dbReference>
<reference evidence="2" key="1">
    <citation type="submission" date="2016-07" db="EMBL/GenBank/DDBJ databases">
        <authorList>
            <person name="Florea S."/>
            <person name="Webb J.S."/>
            <person name="Jaromczyk J."/>
            <person name="Schardl C.L."/>
        </authorList>
    </citation>
    <scope>NUCLEOTIDE SEQUENCE [LARGE SCALE GENOMIC DNA]</scope>
    <source>
        <strain evidence="2">1YdBTEX2</strain>
    </source>
</reference>
<protein>
    <submittedName>
        <fullName evidence="1">Uncharacterized protein</fullName>
    </submittedName>
</protein>
<name>A0A1D3K7Z6_PSEVE</name>
<evidence type="ECO:0000313" key="1">
    <source>
        <dbReference type="EMBL" id="SBW84437.1"/>
    </source>
</evidence>
<accession>A0A1D3K7Z6</accession>
<evidence type="ECO:0000313" key="2">
    <source>
        <dbReference type="Proteomes" id="UP000245431"/>
    </source>
</evidence>
<dbReference type="AlphaFoldDB" id="A0A1D3K7Z6"/>
<gene>
    <name evidence="1" type="ORF">PVE_R2G0410</name>
</gene>
<proteinExistence type="predicted"/>
<dbReference type="EMBL" id="LT599584">
    <property type="protein sequence ID" value="SBW84437.1"/>
    <property type="molecule type" value="Genomic_DNA"/>
</dbReference>
<organism evidence="1 2">
    <name type="scientific">Pseudomonas veronii 1YdBTEX2</name>
    <dbReference type="NCBI Taxonomy" id="1295141"/>
    <lineage>
        <taxon>Bacteria</taxon>
        <taxon>Pseudomonadati</taxon>
        <taxon>Pseudomonadota</taxon>
        <taxon>Gammaproteobacteria</taxon>
        <taxon>Pseudomonadales</taxon>
        <taxon>Pseudomonadaceae</taxon>
        <taxon>Pseudomonas</taxon>
    </lineage>
</organism>
<sequence>MIMTQSINNQAAQTNLTAIAACMDELAIQMIESADVLRTSAMTAVNGNTIAMTVSGMKDRAFQIQGMTAEFRLSGDMAAFDAACQLAGWHPDPLALENIHGAH</sequence>